<name>A0A482PSC9_CITRO</name>
<protein>
    <submittedName>
        <fullName evidence="1">Lipopolysaccharide biosynthesis protein</fullName>
    </submittedName>
</protein>
<organism evidence="1">
    <name type="scientific">Citrobacter rodentium</name>
    <dbReference type="NCBI Taxonomy" id="67825"/>
    <lineage>
        <taxon>Bacteria</taxon>
        <taxon>Pseudomonadati</taxon>
        <taxon>Pseudomonadota</taxon>
        <taxon>Gammaproteobacteria</taxon>
        <taxon>Enterobacterales</taxon>
        <taxon>Enterobacteriaceae</taxon>
        <taxon>Citrobacter</taxon>
    </lineage>
</organism>
<accession>A0A482PSC9</accession>
<dbReference type="RefSeq" id="WP_012908130.1">
    <property type="nucleotide sequence ID" value="NZ_CAJTBI010000026.1"/>
</dbReference>
<dbReference type="EMBL" id="CP038008">
    <property type="protein sequence ID" value="QBY30476.1"/>
    <property type="molecule type" value="Genomic_DNA"/>
</dbReference>
<dbReference type="AlphaFoldDB" id="A0A482PSC9"/>
<evidence type="ECO:0000313" key="1">
    <source>
        <dbReference type="EMBL" id="QBY30476.1"/>
    </source>
</evidence>
<dbReference type="OMA" id="WNSEYER"/>
<reference evidence="1" key="1">
    <citation type="submission" date="2019-03" db="EMBL/GenBank/DDBJ databases">
        <title>Complete genome sequence of enteropathogenic Citrobacter rodentium strain DBS100.</title>
        <authorList>
            <person name="Popov G."/>
            <person name="Fiebig A."/>
            <person name="Shideler S."/>
            <person name="Coombes B."/>
            <person name="Savchenko A."/>
        </authorList>
    </citation>
    <scope>NUCLEOTIDE SEQUENCE</scope>
    <source>
        <strain evidence="1">DBS100</strain>
    </source>
</reference>
<gene>
    <name evidence="1" type="ORF">E2R62_17675</name>
</gene>
<sequence length="311" mass="36539">MKIYFINWKADYETHMISYLHKHYPVTNIDVPSRYVWWGKKLTKIGIQPDWLGKKFINKTIADLKPTDVAVFNDSVINKGLTPYIIKNLNCRKVLLLRNTVSIPFLKEWSHIFDVIYDFENRGHFNDKLKYIGQFFPVGLKEIDKFVLANKKTKKPVCFFLGRDKKRLPEIIKLADKLASLNLQLDFNVVKDYETKDDSEFLIDEPLSYKENLARALASDIIVDITQQNQSGWTLRILEALYFNKKIITNNLSVLDSEVFSRDRFFVTGYHSWSDFEWFLHSSIAPLSPEVLYSYSPDRMIEKVIEDFQAL</sequence>
<proteinExistence type="predicted"/>